<dbReference type="KEGG" id="char:105908618"/>
<organism evidence="6 7">
    <name type="scientific">Clupea harengus</name>
    <name type="common">Atlantic herring</name>
    <dbReference type="NCBI Taxonomy" id="7950"/>
    <lineage>
        <taxon>Eukaryota</taxon>
        <taxon>Metazoa</taxon>
        <taxon>Chordata</taxon>
        <taxon>Craniata</taxon>
        <taxon>Vertebrata</taxon>
        <taxon>Euteleostomi</taxon>
        <taxon>Actinopterygii</taxon>
        <taxon>Neopterygii</taxon>
        <taxon>Teleostei</taxon>
        <taxon>Clupei</taxon>
        <taxon>Clupeiformes</taxon>
        <taxon>Clupeoidei</taxon>
        <taxon>Clupeidae</taxon>
        <taxon>Clupea</taxon>
    </lineage>
</organism>
<dbReference type="InterPro" id="IPR011162">
    <property type="entry name" value="MHC_I/II-like_Ag-recog"/>
</dbReference>
<dbReference type="PANTHER" id="PTHR16675:SF191">
    <property type="entry name" value="CLASS I HISTOCOMPATIBILITY ANTIGEN, F10 ALPHA CHAIN-LIKE-RELATED"/>
    <property type="match status" value="1"/>
</dbReference>
<dbReference type="Gene3D" id="3.30.500.10">
    <property type="entry name" value="MHC class I-like antigen recognition-like"/>
    <property type="match status" value="1"/>
</dbReference>
<keyword evidence="3" id="KW-0812">Transmembrane</keyword>
<feature type="signal peptide" evidence="4">
    <location>
        <begin position="1"/>
        <end position="18"/>
    </location>
</feature>
<feature type="chain" id="PRO_5028444819" evidence="4">
    <location>
        <begin position="19"/>
        <end position="345"/>
    </location>
</feature>
<feature type="transmembrane region" description="Helical" evidence="3">
    <location>
        <begin position="304"/>
        <end position="325"/>
    </location>
</feature>
<keyword evidence="6" id="KW-1185">Reference proteome</keyword>
<dbReference type="InterPro" id="IPR003006">
    <property type="entry name" value="Ig/MHC_CS"/>
</dbReference>
<evidence type="ECO:0000256" key="1">
    <source>
        <dbReference type="ARBA" id="ARBA00023180"/>
    </source>
</evidence>
<dbReference type="GO" id="GO:0006955">
    <property type="term" value="P:immune response"/>
    <property type="evidence" value="ECO:0007669"/>
    <property type="project" value="TreeGrafter"/>
</dbReference>
<dbReference type="PROSITE" id="PS50835">
    <property type="entry name" value="IG_LIKE"/>
    <property type="match status" value="1"/>
</dbReference>
<dbReference type="SMART" id="SM00407">
    <property type="entry name" value="IGc1"/>
    <property type="match status" value="1"/>
</dbReference>
<dbReference type="InterPro" id="IPR003597">
    <property type="entry name" value="Ig_C1-set"/>
</dbReference>
<dbReference type="RefSeq" id="XP_031426003.1">
    <property type="nucleotide sequence ID" value="XM_031570143.2"/>
</dbReference>
<protein>
    <submittedName>
        <fullName evidence="7">DLA class I histocompatibility antigen, A9/A9 alpha chain-like</fullName>
    </submittedName>
</protein>
<evidence type="ECO:0000313" key="7">
    <source>
        <dbReference type="RefSeq" id="XP_031426003.1"/>
    </source>
</evidence>
<dbReference type="InterPro" id="IPR037055">
    <property type="entry name" value="MHC_I-like_Ag-recog_sf"/>
</dbReference>
<dbReference type="AlphaFoldDB" id="A0A6P8FBV7"/>
<gene>
    <name evidence="7" type="primary">LOC105908618</name>
</gene>
<keyword evidence="2" id="KW-0393">Immunoglobulin domain</keyword>
<dbReference type="Proteomes" id="UP000515152">
    <property type="component" value="Chromosome 7"/>
</dbReference>
<dbReference type="InterPro" id="IPR050208">
    <property type="entry name" value="MHC_class-I_related"/>
</dbReference>
<keyword evidence="1" id="KW-0325">Glycoprotein</keyword>
<dbReference type="Gene3D" id="2.60.40.10">
    <property type="entry name" value="Immunoglobulins"/>
    <property type="match status" value="1"/>
</dbReference>
<dbReference type="SUPFAM" id="SSF54452">
    <property type="entry name" value="MHC antigen-recognition domain"/>
    <property type="match status" value="1"/>
</dbReference>
<proteinExistence type="predicted"/>
<evidence type="ECO:0000256" key="4">
    <source>
        <dbReference type="SAM" id="SignalP"/>
    </source>
</evidence>
<dbReference type="CDD" id="cd12087">
    <property type="entry name" value="TM_EGFR-like"/>
    <property type="match status" value="1"/>
</dbReference>
<evidence type="ECO:0000256" key="2">
    <source>
        <dbReference type="ARBA" id="ARBA00023319"/>
    </source>
</evidence>
<dbReference type="Pfam" id="PF00129">
    <property type="entry name" value="MHC_I"/>
    <property type="match status" value="1"/>
</dbReference>
<dbReference type="InterPro" id="IPR036179">
    <property type="entry name" value="Ig-like_dom_sf"/>
</dbReference>
<sequence>MLQLMFFFLFCSFQISSTVKSGSHSLWTLSTLIKGDTPFPEFSVVVMLDDIQVAYYDSNENNLIYRQFKSEHEDEEQKDASFVFGNIHKDMKALFYTYQFNRTHVHTLQRLAGCELLDDDTPGRQRALNAFNGVDDSALQFNVQKKALQIEGFWQIKWSQTRKDSVEWMYTHFYSPICIKLLKNFLHMKKNDVMRKVKPRVRLLQKTLPDSGGAKVTCLATGFYPRHINLTLLRDGQPVSDHQITGGELLPNLDGTYQMRKSLEVSTEELREKHHYTCTVEHLSLDNKLDVKPDLDPGVGTVSIVIPVVVLGVALLCVVGAVVFMRRRRHRDPFMNTWMSSTACT</sequence>
<dbReference type="GO" id="GO:0009897">
    <property type="term" value="C:external side of plasma membrane"/>
    <property type="evidence" value="ECO:0007669"/>
    <property type="project" value="TreeGrafter"/>
</dbReference>
<dbReference type="InterPro" id="IPR007110">
    <property type="entry name" value="Ig-like_dom"/>
</dbReference>
<reference evidence="7" key="1">
    <citation type="submission" date="2025-08" db="UniProtKB">
        <authorList>
            <consortium name="RefSeq"/>
        </authorList>
    </citation>
    <scope>IDENTIFICATION</scope>
</reference>
<dbReference type="SUPFAM" id="SSF48726">
    <property type="entry name" value="Immunoglobulin"/>
    <property type="match status" value="1"/>
</dbReference>
<dbReference type="InterPro" id="IPR013783">
    <property type="entry name" value="Ig-like_fold"/>
</dbReference>
<dbReference type="PROSITE" id="PS00290">
    <property type="entry name" value="IG_MHC"/>
    <property type="match status" value="1"/>
</dbReference>
<dbReference type="GO" id="GO:0005615">
    <property type="term" value="C:extracellular space"/>
    <property type="evidence" value="ECO:0007669"/>
    <property type="project" value="TreeGrafter"/>
</dbReference>
<accession>A0A6P8FBV7</accession>
<dbReference type="InterPro" id="IPR011161">
    <property type="entry name" value="MHC_I-like_Ag-recog"/>
</dbReference>
<dbReference type="GeneID" id="105908618"/>
<evidence type="ECO:0000313" key="6">
    <source>
        <dbReference type="Proteomes" id="UP000515152"/>
    </source>
</evidence>
<dbReference type="PANTHER" id="PTHR16675">
    <property type="entry name" value="MHC CLASS I-RELATED"/>
    <property type="match status" value="1"/>
</dbReference>
<dbReference type="Pfam" id="PF07654">
    <property type="entry name" value="C1-set"/>
    <property type="match status" value="1"/>
</dbReference>
<feature type="domain" description="Ig-like" evidence="5">
    <location>
        <begin position="199"/>
        <end position="290"/>
    </location>
</feature>
<evidence type="ECO:0000259" key="5">
    <source>
        <dbReference type="PROSITE" id="PS50835"/>
    </source>
</evidence>
<keyword evidence="4" id="KW-0732">Signal</keyword>
<keyword evidence="3" id="KW-0472">Membrane</keyword>
<name>A0A6P8FBV7_CLUHA</name>
<evidence type="ECO:0000256" key="3">
    <source>
        <dbReference type="SAM" id="Phobius"/>
    </source>
</evidence>
<dbReference type="OrthoDB" id="8936120at2759"/>
<keyword evidence="3" id="KW-1133">Transmembrane helix</keyword>